<accession>A0A1H8UBU6</accession>
<protein>
    <recommendedName>
        <fullName evidence="7">Peptidase</fullName>
    </recommendedName>
</protein>
<keyword evidence="2" id="KW-1133">Transmembrane helix</keyword>
<feature type="transmembrane region" description="Helical" evidence="2">
    <location>
        <begin position="333"/>
        <end position="353"/>
    </location>
</feature>
<evidence type="ECO:0000256" key="1">
    <source>
        <dbReference type="SAM" id="MobiDB-lite"/>
    </source>
</evidence>
<keyword evidence="6" id="KW-1185">Reference proteome</keyword>
<evidence type="ECO:0000313" key="4">
    <source>
        <dbReference type="EMBL" id="SEO63140.1"/>
    </source>
</evidence>
<feature type="signal peptide" evidence="3">
    <location>
        <begin position="1"/>
        <end position="31"/>
    </location>
</feature>
<dbReference type="STRING" id="310780.SAMN05216267_103373"/>
<reference evidence="5 6" key="1">
    <citation type="submission" date="2016-10" db="EMBL/GenBank/DDBJ databases">
        <authorList>
            <person name="de Groot N.N."/>
        </authorList>
    </citation>
    <scope>NUCLEOTIDE SEQUENCE [LARGE SCALE GENOMIC DNA]</scope>
    <source>
        <strain evidence="5 6">CGMCC 4.2026</strain>
    </source>
</reference>
<dbReference type="Proteomes" id="UP000181951">
    <property type="component" value="Unassembled WGS sequence"/>
</dbReference>
<dbReference type="EMBL" id="FODD01000068">
    <property type="protein sequence ID" value="SEP00566.1"/>
    <property type="molecule type" value="Genomic_DNA"/>
</dbReference>
<keyword evidence="3" id="KW-0732">Signal</keyword>
<proteinExistence type="predicted"/>
<evidence type="ECO:0000313" key="6">
    <source>
        <dbReference type="Proteomes" id="UP000181951"/>
    </source>
</evidence>
<dbReference type="AlphaFoldDB" id="A0A1H8UBU6"/>
<feature type="chain" id="PRO_5010472802" description="Peptidase" evidence="3">
    <location>
        <begin position="32"/>
        <end position="357"/>
    </location>
</feature>
<keyword evidence="2" id="KW-0812">Transmembrane</keyword>
<dbReference type="RefSeq" id="WP_218159320.1">
    <property type="nucleotide sequence ID" value="NZ_FODD01000033.1"/>
</dbReference>
<evidence type="ECO:0000313" key="5">
    <source>
        <dbReference type="EMBL" id="SEP00566.1"/>
    </source>
</evidence>
<evidence type="ECO:0000256" key="3">
    <source>
        <dbReference type="SAM" id="SignalP"/>
    </source>
</evidence>
<organism evidence="5 6">
    <name type="scientific">Actinacidiphila rubida</name>
    <dbReference type="NCBI Taxonomy" id="310780"/>
    <lineage>
        <taxon>Bacteria</taxon>
        <taxon>Bacillati</taxon>
        <taxon>Actinomycetota</taxon>
        <taxon>Actinomycetes</taxon>
        <taxon>Kitasatosporales</taxon>
        <taxon>Streptomycetaceae</taxon>
        <taxon>Actinacidiphila</taxon>
    </lineage>
</organism>
<evidence type="ECO:0008006" key="7">
    <source>
        <dbReference type="Google" id="ProtNLM"/>
    </source>
</evidence>
<evidence type="ECO:0000256" key="2">
    <source>
        <dbReference type="SAM" id="Phobius"/>
    </source>
</evidence>
<dbReference type="EMBL" id="FODD01000033">
    <property type="protein sequence ID" value="SEO63140.1"/>
    <property type="molecule type" value="Genomic_DNA"/>
</dbReference>
<feature type="region of interest" description="Disordered" evidence="1">
    <location>
        <begin position="34"/>
        <end position="56"/>
    </location>
</feature>
<keyword evidence="2" id="KW-0472">Membrane</keyword>
<gene>
    <name evidence="4" type="ORF">SAMN05216267_103373</name>
    <name evidence="5" type="ORF">SAMN05216267_106827</name>
</gene>
<feature type="compositionally biased region" description="Low complexity" evidence="1">
    <location>
        <begin position="34"/>
        <end position="45"/>
    </location>
</feature>
<name>A0A1H8UBU6_9ACTN</name>
<sequence>MPDALKGARRYWVVLLALAFVQAAAMTPATGATPAAAMTPAAGTPEPSSPAHPAGSRTIGIKLLDAPESRRADPRAHAYIIDHLAPGSTIERRVEVTNESSTPIHVNVYAAAAAIANGTFTFAPQRTPDELTGWTSLDTADLELAASETARVHATIQVPRDAAAGERYGVIWAQTGIGTDRSHTLTMLGRVGVRMYIDVGPGGEPPSDFTIGRLSVSRARDGRAEVRARIQNTGGRALDINGALALSDGPAGLRAGPFPAAETDTALAPGDHAEAVVPLDAQLPAGPWTVALTFNSGLVERTTRATITFPAASGGAGTVAAAAVGQGRFPSPVVAGLSVLVLAAVCLPLSTFLRRRR</sequence>